<gene>
    <name evidence="6" type="ORF">FGO68_gene15914</name>
</gene>
<feature type="signal peptide" evidence="4">
    <location>
        <begin position="1"/>
        <end position="18"/>
    </location>
</feature>
<feature type="compositionally biased region" description="Polar residues" evidence="2">
    <location>
        <begin position="296"/>
        <end position="309"/>
    </location>
</feature>
<evidence type="ECO:0000256" key="1">
    <source>
        <dbReference type="PROSITE-ProRule" id="PRU00076"/>
    </source>
</evidence>
<comment type="caution">
    <text evidence="6">The sequence shown here is derived from an EMBL/GenBank/DDBJ whole genome shotgun (WGS) entry which is preliminary data.</text>
</comment>
<feature type="domain" description="EGF-like" evidence="5">
    <location>
        <begin position="195"/>
        <end position="226"/>
    </location>
</feature>
<reference evidence="6" key="1">
    <citation type="submission" date="2019-06" db="EMBL/GenBank/DDBJ databases">
        <authorList>
            <person name="Zheng W."/>
        </authorList>
    </citation>
    <scope>NUCLEOTIDE SEQUENCE</scope>
    <source>
        <strain evidence="6">QDHG01</strain>
    </source>
</reference>
<proteinExistence type="predicted"/>
<evidence type="ECO:0000313" key="6">
    <source>
        <dbReference type="EMBL" id="TNV77020.1"/>
    </source>
</evidence>
<accession>A0A8J8NMW3</accession>
<keyword evidence="4" id="KW-0732">Signal</keyword>
<dbReference type="PROSITE" id="PS50026">
    <property type="entry name" value="EGF_3"/>
    <property type="match status" value="1"/>
</dbReference>
<feature type="region of interest" description="Disordered" evidence="2">
    <location>
        <begin position="277"/>
        <end position="317"/>
    </location>
</feature>
<dbReference type="AlphaFoldDB" id="A0A8J8NMW3"/>
<dbReference type="EMBL" id="RRYP01012575">
    <property type="protein sequence ID" value="TNV77020.1"/>
    <property type="molecule type" value="Genomic_DNA"/>
</dbReference>
<dbReference type="PANTHER" id="PTHR46901:SF2">
    <property type="entry name" value="GH04942P"/>
    <property type="match status" value="1"/>
</dbReference>
<feature type="compositionally biased region" description="Basic and acidic residues" evidence="2">
    <location>
        <begin position="277"/>
        <end position="295"/>
    </location>
</feature>
<protein>
    <recommendedName>
        <fullName evidence="5">EGF-like domain-containing protein</fullName>
    </recommendedName>
</protein>
<comment type="caution">
    <text evidence="1">Lacks conserved residue(s) required for the propagation of feature annotation.</text>
</comment>
<feature type="transmembrane region" description="Helical" evidence="3">
    <location>
        <begin position="238"/>
        <end position="263"/>
    </location>
</feature>
<evidence type="ECO:0000313" key="7">
    <source>
        <dbReference type="Proteomes" id="UP000785679"/>
    </source>
</evidence>
<dbReference type="OrthoDB" id="2342176at2759"/>
<dbReference type="PROSITE" id="PS00022">
    <property type="entry name" value="EGF_1"/>
    <property type="match status" value="1"/>
</dbReference>
<dbReference type="PANTHER" id="PTHR46901">
    <property type="entry name" value="GH04942P"/>
    <property type="match status" value="1"/>
</dbReference>
<evidence type="ECO:0000256" key="3">
    <source>
        <dbReference type="SAM" id="Phobius"/>
    </source>
</evidence>
<feature type="disulfide bond" evidence="1">
    <location>
        <begin position="199"/>
        <end position="209"/>
    </location>
</feature>
<evidence type="ECO:0000259" key="5">
    <source>
        <dbReference type="PROSITE" id="PS50026"/>
    </source>
</evidence>
<organism evidence="6 7">
    <name type="scientific">Halteria grandinella</name>
    <dbReference type="NCBI Taxonomy" id="5974"/>
    <lineage>
        <taxon>Eukaryota</taxon>
        <taxon>Sar</taxon>
        <taxon>Alveolata</taxon>
        <taxon>Ciliophora</taxon>
        <taxon>Intramacronucleata</taxon>
        <taxon>Spirotrichea</taxon>
        <taxon>Stichotrichia</taxon>
        <taxon>Sporadotrichida</taxon>
        <taxon>Halteriidae</taxon>
        <taxon>Halteria</taxon>
    </lineage>
</organism>
<feature type="disulfide bond" evidence="1">
    <location>
        <begin position="216"/>
        <end position="225"/>
    </location>
</feature>
<keyword evidence="1" id="KW-0245">EGF-like domain</keyword>
<dbReference type="InterPro" id="IPR000742">
    <property type="entry name" value="EGF"/>
</dbReference>
<keyword evidence="3" id="KW-0472">Membrane</keyword>
<evidence type="ECO:0000256" key="4">
    <source>
        <dbReference type="SAM" id="SignalP"/>
    </source>
</evidence>
<keyword evidence="7" id="KW-1185">Reference proteome</keyword>
<keyword evidence="3" id="KW-0812">Transmembrane</keyword>
<name>A0A8J8NMW3_HALGN</name>
<sequence>MKAVSILALSSLLVLAHSNQLHDKYRHLTEEVSIVGTTRPQANEGIQYTEQRFQPSLTLLSPMARKINTGDAIDLKQQPCGGSIKGGVHFVATPGSRNFIGWKVSHSVPNGNCTIRLGTGPNEEDFKVLYPLDKSANKNGSFPCGREETTLEGKEVKFPKNFTCDSCTLQLEWVVQEKGSVQQHYCADVEVIDKEVEECAGKCQGGGICMNGECKCRKGSSGAYCQYKDSDGPGIFTMFLYFAGFSIILAVIIALFWGAYVYIKKIEAEKERMAAVEREERLSNQKQGREMENITDKNSGIPESQSQFQRAGFQKAR</sequence>
<keyword evidence="3" id="KW-1133">Transmembrane helix</keyword>
<dbReference type="Proteomes" id="UP000785679">
    <property type="component" value="Unassembled WGS sequence"/>
</dbReference>
<evidence type="ECO:0000256" key="2">
    <source>
        <dbReference type="SAM" id="MobiDB-lite"/>
    </source>
</evidence>
<keyword evidence="1" id="KW-1015">Disulfide bond</keyword>
<feature type="chain" id="PRO_5035300757" description="EGF-like domain-containing protein" evidence="4">
    <location>
        <begin position="19"/>
        <end position="317"/>
    </location>
</feature>